<dbReference type="PANTHER" id="PTHR47435">
    <property type="entry name" value="KELCH REPEAT PROTEIN (AFU_ORTHOLOGUE AFUA_5G12780)"/>
    <property type="match status" value="1"/>
</dbReference>
<proteinExistence type="predicted"/>
<dbReference type="EMBL" id="JAGPXC010000001">
    <property type="protein sequence ID" value="KAH6660916.1"/>
    <property type="molecule type" value="Genomic_DNA"/>
</dbReference>
<evidence type="ECO:0000256" key="2">
    <source>
        <dbReference type="ARBA" id="ARBA00023004"/>
    </source>
</evidence>
<sequence>MVPRRSLMLLLGGISIGVYGVDTYSSSDFIRRTGHAVAVIGKNLYVDGGEVAQYRNGKTESQPTRQMNDTLSIPLDVTWTNKTVPITSIEKAAPVFDTSALWTDQTSESMYMWGGQGPWGNLSKTKDLWKFSANENSWRKQPAANVDIFMSIKRTSNAAVTQCNGMGFFIGGMGSVWTDSSFAAGDLAVPSPGMLTYNITSGVWANESLAGLNSYETYISGSAACLPSFGTSGNGMVLALGGEISRRSGYNSSEPNLIGLGNLSFWDIETKTWFFQQTTGDIPSPRSKFCVVDVAGQNGTHEIFLFGGYDGSNQASFQDIYVLSVPGFVWIKSSVSTDGPRTSQQCIVAGKRQMIIVGGMNPDLDYYPALRDPDPWPNGINVLDISSLSWNSEFDPDAAAYESPDAVTKWYNAGNLGSVDWTSGTVKSLFIETSSNSNSSSGVGSAVSSSTGGSSAPIGAIVGGVIGGVAFLILAGLAFWFFRRRTSKQDAQPAVQEIGEGYHNYPTPPPVYDSHQQEKSPQELFQEPAMLAAVENPSELDITHGSGQRPHQGWALQGVHSNLHEMA</sequence>
<feature type="signal peptide" evidence="5">
    <location>
        <begin position="1"/>
        <end position="20"/>
    </location>
</feature>
<dbReference type="RefSeq" id="XP_045965047.1">
    <property type="nucleotide sequence ID" value="XM_046101592.1"/>
</dbReference>
<dbReference type="Proteomes" id="UP000758603">
    <property type="component" value="Unassembled WGS sequence"/>
</dbReference>
<comment type="caution">
    <text evidence="6">The sequence shown here is derived from an EMBL/GenBank/DDBJ whole genome shotgun (WGS) entry which is preliminary data.</text>
</comment>
<evidence type="ECO:0000256" key="5">
    <source>
        <dbReference type="SAM" id="SignalP"/>
    </source>
</evidence>
<keyword evidence="7" id="KW-1185">Reference proteome</keyword>
<dbReference type="Gene3D" id="2.120.10.80">
    <property type="entry name" value="Kelch-type beta propeller"/>
    <property type="match status" value="2"/>
</dbReference>
<feature type="region of interest" description="Disordered" evidence="3">
    <location>
        <begin position="499"/>
        <end position="520"/>
    </location>
</feature>
<accession>A0A9P9A2P0</accession>
<evidence type="ECO:0008006" key="8">
    <source>
        <dbReference type="Google" id="ProtNLM"/>
    </source>
</evidence>
<dbReference type="OrthoDB" id="540004at2759"/>
<feature type="transmembrane region" description="Helical" evidence="4">
    <location>
        <begin position="458"/>
        <end position="482"/>
    </location>
</feature>
<evidence type="ECO:0000256" key="4">
    <source>
        <dbReference type="SAM" id="Phobius"/>
    </source>
</evidence>
<keyword evidence="4" id="KW-0812">Transmembrane</keyword>
<evidence type="ECO:0000313" key="7">
    <source>
        <dbReference type="Proteomes" id="UP000758603"/>
    </source>
</evidence>
<dbReference type="Gene3D" id="1.20.5.510">
    <property type="entry name" value="Single helix bin"/>
    <property type="match status" value="1"/>
</dbReference>
<dbReference type="GO" id="GO:0019760">
    <property type="term" value="P:glucosinolate metabolic process"/>
    <property type="evidence" value="ECO:0007669"/>
    <property type="project" value="UniProtKB-ARBA"/>
</dbReference>
<evidence type="ECO:0000256" key="1">
    <source>
        <dbReference type="ARBA" id="ARBA00022737"/>
    </source>
</evidence>
<gene>
    <name evidence="6" type="ORF">BKA67DRAFT_549568</name>
</gene>
<dbReference type="GeneID" id="70130484"/>
<dbReference type="Pfam" id="PF24681">
    <property type="entry name" value="Kelch_KLHDC2_KLHL20_DRC7"/>
    <property type="match status" value="1"/>
</dbReference>
<keyword evidence="4" id="KW-0472">Membrane</keyword>
<keyword evidence="2" id="KW-0408">Iron</keyword>
<protein>
    <recommendedName>
        <fullName evidence="8">Kelch repeat protein</fullName>
    </recommendedName>
</protein>
<keyword evidence="4" id="KW-1133">Transmembrane helix</keyword>
<dbReference type="SUPFAM" id="SSF117281">
    <property type="entry name" value="Kelch motif"/>
    <property type="match status" value="1"/>
</dbReference>
<reference evidence="6" key="1">
    <citation type="journal article" date="2021" name="Nat. Commun.">
        <title>Genetic determinants of endophytism in the Arabidopsis root mycobiome.</title>
        <authorList>
            <person name="Mesny F."/>
            <person name="Miyauchi S."/>
            <person name="Thiergart T."/>
            <person name="Pickel B."/>
            <person name="Atanasova L."/>
            <person name="Karlsson M."/>
            <person name="Huettel B."/>
            <person name="Barry K.W."/>
            <person name="Haridas S."/>
            <person name="Chen C."/>
            <person name="Bauer D."/>
            <person name="Andreopoulos W."/>
            <person name="Pangilinan J."/>
            <person name="LaButti K."/>
            <person name="Riley R."/>
            <person name="Lipzen A."/>
            <person name="Clum A."/>
            <person name="Drula E."/>
            <person name="Henrissat B."/>
            <person name="Kohler A."/>
            <person name="Grigoriev I.V."/>
            <person name="Martin F.M."/>
            <person name="Hacquard S."/>
        </authorList>
    </citation>
    <scope>NUCLEOTIDE SEQUENCE</scope>
    <source>
        <strain evidence="6">MPI-SDFR-AT-0073</strain>
    </source>
</reference>
<dbReference type="InterPro" id="IPR015915">
    <property type="entry name" value="Kelch-typ_b-propeller"/>
</dbReference>
<keyword evidence="1" id="KW-0677">Repeat</keyword>
<keyword evidence="5" id="KW-0732">Signal</keyword>
<evidence type="ECO:0000313" key="6">
    <source>
        <dbReference type="EMBL" id="KAH6660916.1"/>
    </source>
</evidence>
<feature type="chain" id="PRO_5040413759" description="Kelch repeat protein" evidence="5">
    <location>
        <begin position="21"/>
        <end position="567"/>
    </location>
</feature>
<dbReference type="PANTHER" id="PTHR47435:SF4">
    <property type="entry name" value="KELCH REPEAT PROTEIN (AFU_ORTHOLOGUE AFUA_5G12780)"/>
    <property type="match status" value="1"/>
</dbReference>
<dbReference type="AlphaFoldDB" id="A0A9P9A2P0"/>
<name>A0A9P9A2P0_9PEZI</name>
<organism evidence="6 7">
    <name type="scientific">Truncatella angustata</name>
    <dbReference type="NCBI Taxonomy" id="152316"/>
    <lineage>
        <taxon>Eukaryota</taxon>
        <taxon>Fungi</taxon>
        <taxon>Dikarya</taxon>
        <taxon>Ascomycota</taxon>
        <taxon>Pezizomycotina</taxon>
        <taxon>Sordariomycetes</taxon>
        <taxon>Xylariomycetidae</taxon>
        <taxon>Amphisphaeriales</taxon>
        <taxon>Sporocadaceae</taxon>
        <taxon>Truncatella</taxon>
    </lineage>
</organism>
<evidence type="ECO:0000256" key="3">
    <source>
        <dbReference type="SAM" id="MobiDB-lite"/>
    </source>
</evidence>